<feature type="domain" description="Toprim" evidence="14">
    <location>
        <begin position="260"/>
        <end position="342"/>
    </location>
</feature>
<evidence type="ECO:0000256" key="8">
    <source>
        <dbReference type="ARBA" id="ARBA00022833"/>
    </source>
</evidence>
<dbReference type="EC" id="2.7.7.101" evidence="12"/>
<keyword evidence="2 12" id="KW-0639">Primosome</keyword>
<evidence type="ECO:0000256" key="2">
    <source>
        <dbReference type="ARBA" id="ARBA00022515"/>
    </source>
</evidence>
<keyword evidence="9" id="KW-0460">Magnesium</keyword>
<evidence type="ECO:0000313" key="15">
    <source>
        <dbReference type="EMBL" id="GEJ55554.1"/>
    </source>
</evidence>
<dbReference type="PANTHER" id="PTHR30313">
    <property type="entry name" value="DNA PRIMASE"/>
    <property type="match status" value="1"/>
</dbReference>
<comment type="domain">
    <text evidence="12">Contains an N-terminal zinc-binding domain, a central core domain that contains the primase activity, and a C-terminal DnaB-binding domain.</text>
</comment>
<dbReference type="Gene3D" id="3.40.1360.10">
    <property type="match status" value="1"/>
</dbReference>
<keyword evidence="6 12" id="KW-0479">Metal-binding</keyword>
<dbReference type="InterPro" id="IPR006295">
    <property type="entry name" value="DNA_primase_DnaG"/>
</dbReference>
<dbReference type="HAMAP" id="MF_00974">
    <property type="entry name" value="DNA_primase_DnaG"/>
    <property type="match status" value="1"/>
</dbReference>
<dbReference type="GO" id="GO:0005737">
    <property type="term" value="C:cytoplasm"/>
    <property type="evidence" value="ECO:0007669"/>
    <property type="project" value="TreeGrafter"/>
</dbReference>
<protein>
    <recommendedName>
        <fullName evidence="12">DNA primase</fullName>
        <ecNumber evidence="12">2.7.7.101</ecNumber>
    </recommendedName>
</protein>
<dbReference type="SUPFAM" id="SSF57783">
    <property type="entry name" value="Zinc beta-ribbon"/>
    <property type="match status" value="1"/>
</dbReference>
<dbReference type="GO" id="GO:0003899">
    <property type="term" value="F:DNA-directed RNA polymerase activity"/>
    <property type="evidence" value="ECO:0007669"/>
    <property type="project" value="UniProtKB-UniRule"/>
</dbReference>
<keyword evidence="11 12" id="KW-0804">Transcription</keyword>
<dbReference type="InterPro" id="IPR030846">
    <property type="entry name" value="DnaG_bac"/>
</dbReference>
<evidence type="ECO:0000259" key="14">
    <source>
        <dbReference type="PROSITE" id="PS50880"/>
    </source>
</evidence>
<dbReference type="SUPFAM" id="SSF56731">
    <property type="entry name" value="DNA primase core"/>
    <property type="match status" value="1"/>
</dbReference>
<comment type="catalytic activity">
    <reaction evidence="12">
        <text>ssDNA + n NTP = ssDNA/pppN(pN)n-1 hybrid + (n-1) diphosphate.</text>
        <dbReference type="EC" id="2.7.7.101"/>
    </reaction>
</comment>
<dbReference type="GO" id="GO:0008270">
    <property type="term" value="F:zinc ion binding"/>
    <property type="evidence" value="ECO:0007669"/>
    <property type="project" value="UniProtKB-UniRule"/>
</dbReference>
<keyword evidence="16" id="KW-1185">Reference proteome</keyword>
<evidence type="ECO:0000256" key="10">
    <source>
        <dbReference type="ARBA" id="ARBA00023125"/>
    </source>
</evidence>
<dbReference type="GO" id="GO:0003677">
    <property type="term" value="F:DNA binding"/>
    <property type="evidence" value="ECO:0007669"/>
    <property type="project" value="UniProtKB-KW"/>
</dbReference>
<evidence type="ECO:0000256" key="13">
    <source>
        <dbReference type="SAM" id="MobiDB-lite"/>
    </source>
</evidence>
<evidence type="ECO:0000256" key="11">
    <source>
        <dbReference type="ARBA" id="ARBA00023163"/>
    </source>
</evidence>
<organism evidence="15 16">
    <name type="scientific">Anaeromyxobacter diazotrophicus</name>
    <dbReference type="NCBI Taxonomy" id="2590199"/>
    <lineage>
        <taxon>Bacteria</taxon>
        <taxon>Pseudomonadati</taxon>
        <taxon>Myxococcota</taxon>
        <taxon>Myxococcia</taxon>
        <taxon>Myxococcales</taxon>
        <taxon>Cystobacterineae</taxon>
        <taxon>Anaeromyxobacteraceae</taxon>
        <taxon>Anaeromyxobacter</taxon>
    </lineage>
</organism>
<feature type="region of interest" description="Disordered" evidence="13">
    <location>
        <begin position="444"/>
        <end position="470"/>
    </location>
</feature>
<dbReference type="FunFam" id="3.90.580.10:FF:000001">
    <property type="entry name" value="DNA primase"/>
    <property type="match status" value="1"/>
</dbReference>
<comment type="cofactor">
    <cofactor evidence="12">
        <name>Zn(2+)</name>
        <dbReference type="ChEBI" id="CHEBI:29105"/>
    </cofactor>
    <text evidence="12">Binds 1 zinc ion per monomer.</text>
</comment>
<feature type="compositionally biased region" description="Pro residues" evidence="13">
    <location>
        <begin position="453"/>
        <end position="463"/>
    </location>
</feature>
<dbReference type="NCBIfam" id="TIGR01391">
    <property type="entry name" value="dnaG"/>
    <property type="match status" value="1"/>
</dbReference>
<reference evidence="16" key="1">
    <citation type="journal article" date="2020" name="Appl. Environ. Microbiol.">
        <title>Diazotrophic Anaeromyxobacter Isolates from Soils.</title>
        <authorList>
            <person name="Masuda Y."/>
            <person name="Yamanaka H."/>
            <person name="Xu Z.X."/>
            <person name="Shiratori Y."/>
            <person name="Aono T."/>
            <person name="Amachi S."/>
            <person name="Senoo K."/>
            <person name="Itoh H."/>
        </authorList>
    </citation>
    <scope>NUCLEOTIDE SEQUENCE [LARGE SCALE GENOMIC DNA]</scope>
    <source>
        <strain evidence="16">R267</strain>
    </source>
</reference>
<evidence type="ECO:0000256" key="7">
    <source>
        <dbReference type="ARBA" id="ARBA00022771"/>
    </source>
</evidence>
<dbReference type="Pfam" id="PF08275">
    <property type="entry name" value="DNAG_N"/>
    <property type="match status" value="1"/>
</dbReference>
<dbReference type="InterPro" id="IPR037068">
    <property type="entry name" value="DNA_primase_core_N_sf"/>
</dbReference>
<dbReference type="Gene3D" id="3.90.580.10">
    <property type="entry name" value="Zinc finger, CHC2-type domain"/>
    <property type="match status" value="1"/>
</dbReference>
<dbReference type="GO" id="GO:1990077">
    <property type="term" value="C:primosome complex"/>
    <property type="evidence" value="ECO:0007669"/>
    <property type="project" value="UniProtKB-KW"/>
</dbReference>
<comment type="similarity">
    <text evidence="12">Belongs to the DnaG primase family.</text>
</comment>
<dbReference type="InterPro" id="IPR036977">
    <property type="entry name" value="DNA_primase_Znf_CHC2"/>
</dbReference>
<keyword evidence="10 12" id="KW-0238">DNA-binding</keyword>
<keyword evidence="7 12" id="KW-0863">Zinc-finger</keyword>
<evidence type="ECO:0000313" key="16">
    <source>
        <dbReference type="Proteomes" id="UP000503640"/>
    </source>
</evidence>
<sequence>MIPEAVIDEIRSRVDIVAVIGRHMELKRSGRTWKGCCVFHGERTASFHVYPEDRHFKCYGCGEYGDVFKFLQKLQGREFPEIVRALASEVGVEIPEREEDSAEQRRRREERAEVLAACAAAARYFAARLASAHGEVGRAYLASRGLTGETVERFRLGLASTAWDDLTARLAPKGVTEGALDKAGLVAHREGGGRYDRFRARLMVPISGLDGEVIGFGGRVLPGAPDKLAKYINSPESVLYKKSKVLYGIDLAREHIRRTRQAVLVEGYFDVIGLHQAGVKNAVAVCGTALTPEHVELLKRCDCREVVLLFDGDPAGQAAPARAAQALLPSGVTGKVALLPTAGGKVDPDEFARSQGLSALEALVAAAPPLTEFLLERAVRVHCGEAPAAAPMESKLAAFRELKPFLGLVPAGLARTFFEERVAKRLDVSPAALAAEVEAGGAAAEVSSRPHQLTPPEPAPAPRARPAAPAARGALWGPAVDALGLLASFPQLAALAREEHLLALFEAGPLEALVRELLEGALPAEALPERLAPHLQPKDVAHVRDLLGPARPATEAAERALREAILRARLAAVEQEHDRLTEAVKRAGTPAPADLATRQIATWRRLAELKKRLEKLERG</sequence>
<dbReference type="SMART" id="SM00493">
    <property type="entry name" value="TOPRIM"/>
    <property type="match status" value="1"/>
</dbReference>
<dbReference type="AlphaFoldDB" id="A0A7I9VGN3"/>
<dbReference type="InterPro" id="IPR002694">
    <property type="entry name" value="Znf_CHC2"/>
</dbReference>
<accession>A0A7I9VGN3</accession>
<comment type="caution">
    <text evidence="15">The sequence shown here is derived from an EMBL/GenBank/DDBJ whole genome shotgun (WGS) entry which is preliminary data.</text>
</comment>
<keyword evidence="1 12" id="KW-0240">DNA-directed RNA polymerase</keyword>
<dbReference type="GO" id="GO:0000428">
    <property type="term" value="C:DNA-directed RNA polymerase complex"/>
    <property type="evidence" value="ECO:0007669"/>
    <property type="project" value="UniProtKB-KW"/>
</dbReference>
<dbReference type="Gene3D" id="3.90.980.10">
    <property type="entry name" value="DNA primase, catalytic core, N-terminal domain"/>
    <property type="match status" value="1"/>
</dbReference>
<dbReference type="InterPro" id="IPR013264">
    <property type="entry name" value="DNAG_N"/>
</dbReference>
<proteinExistence type="inferred from homology"/>
<dbReference type="InterPro" id="IPR050219">
    <property type="entry name" value="DnaG_primase"/>
</dbReference>
<dbReference type="PANTHER" id="PTHR30313:SF2">
    <property type="entry name" value="DNA PRIMASE"/>
    <property type="match status" value="1"/>
</dbReference>
<keyword evidence="8 12" id="KW-0862">Zinc</keyword>
<keyword evidence="3 12" id="KW-0808">Transferase</keyword>
<comment type="subunit">
    <text evidence="12">Monomer. Interacts with DnaB.</text>
</comment>
<dbReference type="InterPro" id="IPR034151">
    <property type="entry name" value="TOPRIM_DnaG_bac"/>
</dbReference>
<dbReference type="EMBL" id="BJTG01000001">
    <property type="protein sequence ID" value="GEJ55554.1"/>
    <property type="molecule type" value="Genomic_DNA"/>
</dbReference>
<comment type="function">
    <text evidence="12">RNA polymerase that catalyzes the synthesis of short RNA molecules used as primers for DNA polymerase during DNA replication.</text>
</comment>
<evidence type="ECO:0000256" key="5">
    <source>
        <dbReference type="ARBA" id="ARBA00022705"/>
    </source>
</evidence>
<evidence type="ECO:0000256" key="12">
    <source>
        <dbReference type="HAMAP-Rule" id="MF_00974"/>
    </source>
</evidence>
<evidence type="ECO:0000256" key="1">
    <source>
        <dbReference type="ARBA" id="ARBA00022478"/>
    </source>
</evidence>
<evidence type="ECO:0000256" key="9">
    <source>
        <dbReference type="ARBA" id="ARBA00022842"/>
    </source>
</evidence>
<dbReference type="Pfam" id="PF01807">
    <property type="entry name" value="Zn_ribbon_DnaG"/>
    <property type="match status" value="1"/>
</dbReference>
<keyword evidence="5 12" id="KW-0235">DNA replication</keyword>
<dbReference type="PROSITE" id="PS50880">
    <property type="entry name" value="TOPRIM"/>
    <property type="match status" value="1"/>
</dbReference>
<feature type="zinc finger region" description="CHC2-type" evidence="12">
    <location>
        <begin position="37"/>
        <end position="61"/>
    </location>
</feature>
<dbReference type="CDD" id="cd03364">
    <property type="entry name" value="TOPRIM_DnaG_primases"/>
    <property type="match status" value="1"/>
</dbReference>
<name>A0A7I9VGN3_9BACT</name>
<evidence type="ECO:0000256" key="6">
    <source>
        <dbReference type="ARBA" id="ARBA00022723"/>
    </source>
</evidence>
<dbReference type="Pfam" id="PF13662">
    <property type="entry name" value="Toprim_4"/>
    <property type="match status" value="1"/>
</dbReference>
<dbReference type="InterPro" id="IPR006171">
    <property type="entry name" value="TOPRIM_dom"/>
</dbReference>
<dbReference type="SMART" id="SM00400">
    <property type="entry name" value="ZnF_CHCC"/>
    <property type="match status" value="1"/>
</dbReference>
<evidence type="ECO:0000256" key="4">
    <source>
        <dbReference type="ARBA" id="ARBA00022695"/>
    </source>
</evidence>
<evidence type="ECO:0000256" key="3">
    <source>
        <dbReference type="ARBA" id="ARBA00022679"/>
    </source>
</evidence>
<gene>
    <name evidence="12" type="primary">dnaG</name>
    <name evidence="15" type="ORF">AMYX_02950</name>
</gene>
<dbReference type="RefSeq" id="WP_176062346.1">
    <property type="nucleotide sequence ID" value="NZ_BJTG01000001.1"/>
</dbReference>
<keyword evidence="4 12" id="KW-0548">Nucleotidyltransferase</keyword>
<dbReference type="Proteomes" id="UP000503640">
    <property type="component" value="Unassembled WGS sequence"/>
</dbReference>
<dbReference type="GO" id="GO:0006269">
    <property type="term" value="P:DNA replication, synthesis of primer"/>
    <property type="evidence" value="ECO:0007669"/>
    <property type="project" value="UniProtKB-UniRule"/>
</dbReference>